<reference evidence="1" key="2">
    <citation type="submission" date="2025-09" db="UniProtKB">
        <authorList>
            <consortium name="Ensembl"/>
        </authorList>
    </citation>
    <scope>IDENTIFICATION</scope>
</reference>
<keyword evidence="2" id="KW-1185">Reference proteome</keyword>
<dbReference type="PANTHER" id="PTHR45899:SF1">
    <property type="entry name" value="ARF-GAP WITH RHO-GAP DOMAIN, ANK REPEAT AND PH DOMAIN-CONTAINING PROTEIN 2"/>
    <property type="match status" value="1"/>
</dbReference>
<evidence type="ECO:0008006" key="3">
    <source>
        <dbReference type="Google" id="ProtNLM"/>
    </source>
</evidence>
<protein>
    <recommendedName>
        <fullName evidence="3">PH domain-containing protein</fullName>
    </recommendedName>
</protein>
<dbReference type="GO" id="GO:0005096">
    <property type="term" value="F:GTPase activator activity"/>
    <property type="evidence" value="ECO:0007669"/>
    <property type="project" value="TreeGrafter"/>
</dbReference>
<name>A0A673IFL0_9TELE</name>
<proteinExistence type="predicted"/>
<accession>A0A673IFL0</accession>
<evidence type="ECO:0000313" key="2">
    <source>
        <dbReference type="Proteomes" id="UP000472270"/>
    </source>
</evidence>
<dbReference type="Ensembl" id="ENSSRHT00000037508.1">
    <property type="protein sequence ID" value="ENSSRHP00000036450.1"/>
    <property type="gene ID" value="ENSSRHG00000018686.1"/>
</dbReference>
<dbReference type="SUPFAM" id="SSF50729">
    <property type="entry name" value="PH domain-like"/>
    <property type="match status" value="1"/>
</dbReference>
<dbReference type="GO" id="GO:0005737">
    <property type="term" value="C:cytoplasm"/>
    <property type="evidence" value="ECO:0007669"/>
    <property type="project" value="TreeGrafter"/>
</dbReference>
<dbReference type="InterPro" id="IPR052227">
    <property type="entry name" value="Arf-Rho-GAP_ANK-PH_domain"/>
</dbReference>
<dbReference type="GO" id="GO:0005547">
    <property type="term" value="F:phosphatidylinositol-3,4,5-trisphosphate binding"/>
    <property type="evidence" value="ECO:0007669"/>
    <property type="project" value="TreeGrafter"/>
</dbReference>
<dbReference type="PANTHER" id="PTHR45899">
    <property type="entry name" value="RHO GTPASE ACTIVATING PROTEIN AT 15B, ISOFORM C"/>
    <property type="match status" value="1"/>
</dbReference>
<sequence length="141" mass="15574">MCATGDPEYSTPYLLAQKAGQRLQMEFLHHNKLSDFPKLEALCDSSFPADVPSFMDGFLYCSVNASKATLDRKGRPDMVRRWCTLEGGFLSYYDNEKNASPIGRVDISDVVSLAIINTEIITETGYTFPAPSLSLSLMASC</sequence>
<dbReference type="AlphaFoldDB" id="A0A673IFL0"/>
<dbReference type="InterPro" id="IPR011993">
    <property type="entry name" value="PH-like_dom_sf"/>
</dbReference>
<dbReference type="Proteomes" id="UP000472270">
    <property type="component" value="Unassembled WGS sequence"/>
</dbReference>
<evidence type="ECO:0000313" key="1">
    <source>
        <dbReference type="Ensembl" id="ENSSRHP00000036450.1"/>
    </source>
</evidence>
<organism evidence="1 2">
    <name type="scientific">Sinocyclocheilus rhinocerous</name>
    <dbReference type="NCBI Taxonomy" id="307959"/>
    <lineage>
        <taxon>Eukaryota</taxon>
        <taxon>Metazoa</taxon>
        <taxon>Chordata</taxon>
        <taxon>Craniata</taxon>
        <taxon>Vertebrata</taxon>
        <taxon>Euteleostomi</taxon>
        <taxon>Actinopterygii</taxon>
        <taxon>Neopterygii</taxon>
        <taxon>Teleostei</taxon>
        <taxon>Ostariophysi</taxon>
        <taxon>Cypriniformes</taxon>
        <taxon>Cyprinidae</taxon>
        <taxon>Cyprininae</taxon>
        <taxon>Sinocyclocheilus</taxon>
    </lineage>
</organism>
<dbReference type="Gene3D" id="2.30.29.30">
    <property type="entry name" value="Pleckstrin-homology domain (PH domain)/Phosphotyrosine-binding domain (PTB)"/>
    <property type="match status" value="1"/>
</dbReference>
<reference evidence="1" key="1">
    <citation type="submission" date="2025-08" db="UniProtKB">
        <authorList>
            <consortium name="Ensembl"/>
        </authorList>
    </citation>
    <scope>IDENTIFICATION</scope>
</reference>